<accession>A0ABC8SEQ7</accession>
<dbReference type="AlphaFoldDB" id="A0ABC8SEQ7"/>
<evidence type="ECO:0000313" key="2">
    <source>
        <dbReference type="Proteomes" id="UP001642360"/>
    </source>
</evidence>
<gene>
    <name evidence="1" type="ORF">ILEXP_LOCUS24027</name>
</gene>
<dbReference type="EMBL" id="CAUOFW020002724">
    <property type="protein sequence ID" value="CAK9155615.1"/>
    <property type="molecule type" value="Genomic_DNA"/>
</dbReference>
<organism evidence="1 2">
    <name type="scientific">Ilex paraguariensis</name>
    <name type="common">yerba mate</name>
    <dbReference type="NCBI Taxonomy" id="185542"/>
    <lineage>
        <taxon>Eukaryota</taxon>
        <taxon>Viridiplantae</taxon>
        <taxon>Streptophyta</taxon>
        <taxon>Embryophyta</taxon>
        <taxon>Tracheophyta</taxon>
        <taxon>Spermatophyta</taxon>
        <taxon>Magnoliopsida</taxon>
        <taxon>eudicotyledons</taxon>
        <taxon>Gunneridae</taxon>
        <taxon>Pentapetalae</taxon>
        <taxon>asterids</taxon>
        <taxon>campanulids</taxon>
        <taxon>Aquifoliales</taxon>
        <taxon>Aquifoliaceae</taxon>
        <taxon>Ilex</taxon>
    </lineage>
</organism>
<keyword evidence="2" id="KW-1185">Reference proteome</keyword>
<name>A0ABC8SEQ7_9AQUA</name>
<proteinExistence type="predicted"/>
<protein>
    <submittedName>
        <fullName evidence="1">Uncharacterized protein</fullName>
    </submittedName>
</protein>
<sequence length="193" mass="20608">MYEKAAGKANGEQQHEDNGGIIIDNEGVVLLSNANEQPVLVQDPQLPPLPPTTFNTMSSAMPTDPRYGYGSSVPTDGVALPNGLNLDKWVLCKMYEKAAGKANGEQQHEDNGGIIIDNEGVVLLSNANEQPVLVQDPQLPPLPPTTFNTMSSAMLTDPRYGYGSSVPTDGVALPNGLNVGYLLLLDDISDLYK</sequence>
<dbReference type="Proteomes" id="UP001642360">
    <property type="component" value="Unassembled WGS sequence"/>
</dbReference>
<evidence type="ECO:0000313" key="1">
    <source>
        <dbReference type="EMBL" id="CAK9155615.1"/>
    </source>
</evidence>
<reference evidence="1 2" key="1">
    <citation type="submission" date="2024-02" db="EMBL/GenBank/DDBJ databases">
        <authorList>
            <person name="Vignale AGUSTIN F."/>
            <person name="Sosa J E."/>
            <person name="Modenutti C."/>
        </authorList>
    </citation>
    <scope>NUCLEOTIDE SEQUENCE [LARGE SCALE GENOMIC DNA]</scope>
</reference>
<comment type="caution">
    <text evidence="1">The sequence shown here is derived from an EMBL/GenBank/DDBJ whole genome shotgun (WGS) entry which is preliminary data.</text>
</comment>